<dbReference type="Proteomes" id="UP000886741">
    <property type="component" value="Unassembled WGS sequence"/>
</dbReference>
<name>A0A9D1JT16_9FIRM</name>
<proteinExistence type="predicted"/>
<dbReference type="AlphaFoldDB" id="A0A9D1JT16"/>
<dbReference type="EMBL" id="DVJJ01000073">
    <property type="protein sequence ID" value="HIS64627.1"/>
    <property type="molecule type" value="Genomic_DNA"/>
</dbReference>
<sequence length="217" mass="23439">MVRRSADISNAISTAPTVQNRLTAARPARHAAGSPAEPDIPLVLRQNGSEEFTAAELFHSAGLRDIRTARPTTGQTAAAEMAWSSGTPTLTFAKTAQQQPPKQPEKESAATQNLPAWARELLEKPPAQTAGAAPSGQSRQIQWTAPQAVPVPAARTSPPANAAAVPHSLLHRERGGDDERSSAAQLAEREAEIRRTADKVYRIIEERLRRELRRSGR</sequence>
<comment type="caution">
    <text evidence="2">The sequence shown here is derived from an EMBL/GenBank/DDBJ whole genome shotgun (WGS) entry which is preliminary data.</text>
</comment>
<evidence type="ECO:0000313" key="3">
    <source>
        <dbReference type="Proteomes" id="UP000886741"/>
    </source>
</evidence>
<accession>A0A9D1JT16</accession>
<gene>
    <name evidence="2" type="ORF">IAA83_04560</name>
</gene>
<reference evidence="2" key="2">
    <citation type="journal article" date="2021" name="PeerJ">
        <title>Extensive microbial diversity within the chicken gut microbiome revealed by metagenomics and culture.</title>
        <authorList>
            <person name="Gilroy R."/>
            <person name="Ravi A."/>
            <person name="Getino M."/>
            <person name="Pursley I."/>
            <person name="Horton D.L."/>
            <person name="Alikhan N.F."/>
            <person name="Baker D."/>
            <person name="Gharbi K."/>
            <person name="Hall N."/>
            <person name="Watson M."/>
            <person name="Adriaenssens E.M."/>
            <person name="Foster-Nyarko E."/>
            <person name="Jarju S."/>
            <person name="Secka A."/>
            <person name="Antonio M."/>
            <person name="Oren A."/>
            <person name="Chaudhuri R.R."/>
            <person name="La Ragione R."/>
            <person name="Hildebrand F."/>
            <person name="Pallen M.J."/>
        </authorList>
    </citation>
    <scope>NUCLEOTIDE SEQUENCE</scope>
    <source>
        <strain evidence="2">ChiBcec16-1751</strain>
    </source>
</reference>
<feature type="region of interest" description="Disordered" evidence="1">
    <location>
        <begin position="170"/>
        <end position="191"/>
    </location>
</feature>
<organism evidence="2 3">
    <name type="scientific">Candidatus Avoscillospira avistercoris</name>
    <dbReference type="NCBI Taxonomy" id="2840707"/>
    <lineage>
        <taxon>Bacteria</taxon>
        <taxon>Bacillati</taxon>
        <taxon>Bacillota</taxon>
        <taxon>Clostridia</taxon>
        <taxon>Eubacteriales</taxon>
        <taxon>Oscillospiraceae</taxon>
        <taxon>Oscillospiraceae incertae sedis</taxon>
        <taxon>Candidatus Avoscillospira</taxon>
    </lineage>
</organism>
<protein>
    <submittedName>
        <fullName evidence="2">Uncharacterized protein</fullName>
    </submittedName>
</protein>
<evidence type="ECO:0000313" key="2">
    <source>
        <dbReference type="EMBL" id="HIS64627.1"/>
    </source>
</evidence>
<evidence type="ECO:0000256" key="1">
    <source>
        <dbReference type="SAM" id="MobiDB-lite"/>
    </source>
</evidence>
<reference evidence="2" key="1">
    <citation type="submission" date="2020-10" db="EMBL/GenBank/DDBJ databases">
        <authorList>
            <person name="Gilroy R."/>
        </authorList>
    </citation>
    <scope>NUCLEOTIDE SEQUENCE</scope>
    <source>
        <strain evidence="2">ChiBcec16-1751</strain>
    </source>
</reference>